<protein>
    <submittedName>
        <fullName evidence="1">Uncharacterized protein</fullName>
    </submittedName>
</protein>
<dbReference type="EMBL" id="SLWS01000006">
    <property type="protein sequence ID" value="TCO57159.1"/>
    <property type="molecule type" value="Genomic_DNA"/>
</dbReference>
<dbReference type="Proteomes" id="UP000295680">
    <property type="component" value="Unassembled WGS sequence"/>
</dbReference>
<comment type="caution">
    <text evidence="1">The sequence shown here is derived from an EMBL/GenBank/DDBJ whole genome shotgun (WGS) entry which is preliminary data.</text>
</comment>
<organism evidence="1 2">
    <name type="scientific">Actinocrispum wychmicini</name>
    <dbReference type="NCBI Taxonomy" id="1213861"/>
    <lineage>
        <taxon>Bacteria</taxon>
        <taxon>Bacillati</taxon>
        <taxon>Actinomycetota</taxon>
        <taxon>Actinomycetes</taxon>
        <taxon>Pseudonocardiales</taxon>
        <taxon>Pseudonocardiaceae</taxon>
        <taxon>Actinocrispum</taxon>
    </lineage>
</organism>
<gene>
    <name evidence="1" type="ORF">EV192_106636</name>
</gene>
<proteinExistence type="predicted"/>
<evidence type="ECO:0000313" key="2">
    <source>
        <dbReference type="Proteomes" id="UP000295680"/>
    </source>
</evidence>
<reference evidence="1 2" key="1">
    <citation type="submission" date="2019-03" db="EMBL/GenBank/DDBJ databases">
        <title>Genomic Encyclopedia of Type Strains, Phase IV (KMG-IV): sequencing the most valuable type-strain genomes for metagenomic binning, comparative biology and taxonomic classification.</title>
        <authorList>
            <person name="Goeker M."/>
        </authorList>
    </citation>
    <scope>NUCLEOTIDE SEQUENCE [LARGE SCALE GENOMIC DNA]</scope>
    <source>
        <strain evidence="1 2">DSM 45934</strain>
    </source>
</reference>
<keyword evidence="2" id="KW-1185">Reference proteome</keyword>
<accession>A0A4R2JKQ7</accession>
<dbReference type="RefSeq" id="WP_132120975.1">
    <property type="nucleotide sequence ID" value="NZ_SLWS01000006.1"/>
</dbReference>
<dbReference type="AlphaFoldDB" id="A0A4R2JKQ7"/>
<name>A0A4R2JKQ7_9PSEU</name>
<sequence length="304" mass="32539">MTYALGRRPPKDAPALHAGRFLRLDTAPAHPTTVDHLSNIRDWALYANDRFGVCGPAATANLRKQVTKYLTDHETSPTLADVFDLYRRSGNPDFDPATGADDNGVDLQTMLEAVHAGGIGGTTCLGFAKVDVANLDEVRASISIFGSLLLGVNLEVAQQTQTTTGLWDCTPSNVWGGHAVLAGRYSSATRGDDIDVITWAEIIGTTDAFWERQVEEAWVVIWPEHLGTAAFQAGVDVAALASDYLALTGRPFPGHVPPQPAPSPVDPADQVLAAALRPWVTEHHVGANHRVQQAAQAWLAAKGL</sequence>
<dbReference type="OrthoDB" id="4547474at2"/>
<evidence type="ECO:0000313" key="1">
    <source>
        <dbReference type="EMBL" id="TCO57159.1"/>
    </source>
</evidence>